<protein>
    <submittedName>
        <fullName evidence="2">Uncharacterized protein</fullName>
    </submittedName>
</protein>
<evidence type="ECO:0000313" key="2">
    <source>
        <dbReference type="EMBL" id="KAJ9600361.1"/>
    </source>
</evidence>
<sequence length="175" mass="19802">MVILIFFLLTSTYAQNLEFIYEGTRNCEDFDGKVHLENIALDQIDKNVMALSGDLALGVEVPEDGYVKVIIKKCPSKAERGLCEQLPPRVVEKLCEKIQKENSDWSKFVDRLEEFKPACPIAPGKYHFEDYTVNMDSLTNMPVMQGYWIINAIGFVGGEKVMCVFTEGEFKSASK</sequence>
<accession>A0AAD8AKK2</accession>
<dbReference type="InterPro" id="IPR036846">
    <property type="entry name" value="GM2-AP_sf"/>
</dbReference>
<name>A0AAD8AKK2_DIPPU</name>
<dbReference type="Proteomes" id="UP001233999">
    <property type="component" value="Unassembled WGS sequence"/>
</dbReference>
<comment type="caution">
    <text evidence="2">The sequence shown here is derived from an EMBL/GenBank/DDBJ whole genome shotgun (WGS) entry which is preliminary data.</text>
</comment>
<reference evidence="2" key="2">
    <citation type="submission" date="2023-05" db="EMBL/GenBank/DDBJ databases">
        <authorList>
            <person name="Fouks B."/>
        </authorList>
    </citation>
    <scope>NUCLEOTIDE SEQUENCE</scope>
    <source>
        <strain evidence="2">Stay&amp;Tobe</strain>
        <tissue evidence="2">Testes</tissue>
    </source>
</reference>
<organism evidence="2 3">
    <name type="scientific">Diploptera punctata</name>
    <name type="common">Pacific beetle cockroach</name>
    <dbReference type="NCBI Taxonomy" id="6984"/>
    <lineage>
        <taxon>Eukaryota</taxon>
        <taxon>Metazoa</taxon>
        <taxon>Ecdysozoa</taxon>
        <taxon>Arthropoda</taxon>
        <taxon>Hexapoda</taxon>
        <taxon>Insecta</taxon>
        <taxon>Pterygota</taxon>
        <taxon>Neoptera</taxon>
        <taxon>Polyneoptera</taxon>
        <taxon>Dictyoptera</taxon>
        <taxon>Blattodea</taxon>
        <taxon>Blaberoidea</taxon>
        <taxon>Blaberidae</taxon>
        <taxon>Diplopterinae</taxon>
        <taxon>Diploptera</taxon>
    </lineage>
</organism>
<gene>
    <name evidence="2" type="ORF">L9F63_009331</name>
</gene>
<dbReference type="AlphaFoldDB" id="A0AAD8AKK2"/>
<keyword evidence="3" id="KW-1185">Reference proteome</keyword>
<evidence type="ECO:0000256" key="1">
    <source>
        <dbReference type="ARBA" id="ARBA00022729"/>
    </source>
</evidence>
<evidence type="ECO:0000313" key="3">
    <source>
        <dbReference type="Proteomes" id="UP001233999"/>
    </source>
</evidence>
<dbReference type="Gene3D" id="2.70.220.10">
    <property type="entry name" value="Ganglioside GM2 activator"/>
    <property type="match status" value="1"/>
</dbReference>
<keyword evidence="1" id="KW-0732">Signal</keyword>
<reference evidence="2" key="1">
    <citation type="journal article" date="2023" name="IScience">
        <title>Live-bearing cockroach genome reveals convergent evolutionary mechanisms linked to viviparity in insects and beyond.</title>
        <authorList>
            <person name="Fouks B."/>
            <person name="Harrison M.C."/>
            <person name="Mikhailova A.A."/>
            <person name="Marchal E."/>
            <person name="English S."/>
            <person name="Carruthers M."/>
            <person name="Jennings E.C."/>
            <person name="Chiamaka E.L."/>
            <person name="Frigard R.A."/>
            <person name="Pippel M."/>
            <person name="Attardo G.M."/>
            <person name="Benoit J.B."/>
            <person name="Bornberg-Bauer E."/>
            <person name="Tobe S.S."/>
        </authorList>
    </citation>
    <scope>NUCLEOTIDE SEQUENCE</scope>
    <source>
        <strain evidence="2">Stay&amp;Tobe</strain>
    </source>
</reference>
<dbReference type="EMBL" id="JASPKZ010000425">
    <property type="protein sequence ID" value="KAJ9600361.1"/>
    <property type="molecule type" value="Genomic_DNA"/>
</dbReference>
<proteinExistence type="predicted"/>